<protein>
    <recommendedName>
        <fullName evidence="7">Rhodopsin domain-containing protein</fullName>
    </recommendedName>
</protein>
<dbReference type="Proteomes" id="UP000578531">
    <property type="component" value="Unassembled WGS sequence"/>
</dbReference>
<keyword evidence="2 6" id="KW-0812">Transmembrane</keyword>
<evidence type="ECO:0000256" key="6">
    <source>
        <dbReference type="SAM" id="Phobius"/>
    </source>
</evidence>
<accession>A0A8H6L3C7</accession>
<dbReference type="InterPro" id="IPR052337">
    <property type="entry name" value="SAT4-like"/>
</dbReference>
<feature type="transmembrane region" description="Helical" evidence="6">
    <location>
        <begin position="257"/>
        <end position="274"/>
    </location>
</feature>
<dbReference type="AlphaFoldDB" id="A0A8H6L3C7"/>
<dbReference type="PANTHER" id="PTHR33048:SF47">
    <property type="entry name" value="INTEGRAL MEMBRANE PROTEIN-RELATED"/>
    <property type="match status" value="1"/>
</dbReference>
<dbReference type="EMBL" id="JACCJC010000033">
    <property type="protein sequence ID" value="KAF6233996.1"/>
    <property type="molecule type" value="Genomic_DNA"/>
</dbReference>
<dbReference type="GO" id="GO:0016020">
    <property type="term" value="C:membrane"/>
    <property type="evidence" value="ECO:0007669"/>
    <property type="project" value="UniProtKB-SubCell"/>
</dbReference>
<sequence length="484" mass="52865">MMGCNQLSSGLSGFPARPLALKDTLESQPSDGELYLGEAYVGFWPDASLNPSSDLTRKESDDLLHNRISASLKTAASKAAHTRPSSDGFLKGKRDLNLELAGLRLLTTIMVFKPNTSLEGLSGIPAGIPPPGISPNFVNPQTLAPAILAVSIVMMLWTIVFVIIRLYTNFHAPRGLGIDDYFSIIAIALATASTGLIFSINRMARHIFDIPIDWVDGDYLKRSYALNVIVGPTIFFAKSTIFLLYLRVFAIKKQMKYGVWLGLFWSFLLYWIGVPLETYFCAPRIGKGWNIEALNKTCSDYEIFSVVQGVLAVVLDLYIFVLPIPTILRLQMALKRKLSILAIFGTAILGITAAVVAMVYRINLSKSNDPFWANAAVYICLTCESYVAIVIGSMPAFASFFKGEMPGASWLTGMNSLVRSNTGTPSSGESMIPGGHTREKGYHELGSVRTDIRGEGAAPRTLEEGVVYKTVAVHQSMRQGRPAA</sequence>
<evidence type="ECO:0000256" key="3">
    <source>
        <dbReference type="ARBA" id="ARBA00022989"/>
    </source>
</evidence>
<gene>
    <name evidence="8" type="ORF">HO173_007826</name>
</gene>
<name>A0A8H6L3C7_9LECA</name>
<feature type="domain" description="Rhodopsin" evidence="7">
    <location>
        <begin position="164"/>
        <end position="401"/>
    </location>
</feature>
<keyword evidence="4 6" id="KW-0472">Membrane</keyword>
<evidence type="ECO:0000313" key="9">
    <source>
        <dbReference type="Proteomes" id="UP000578531"/>
    </source>
</evidence>
<keyword evidence="9" id="KW-1185">Reference proteome</keyword>
<comment type="caution">
    <text evidence="8">The sequence shown here is derived from an EMBL/GenBank/DDBJ whole genome shotgun (WGS) entry which is preliminary data.</text>
</comment>
<reference evidence="8 9" key="1">
    <citation type="journal article" date="2020" name="Genomics">
        <title>Complete, high-quality genomes from long-read metagenomic sequencing of two wolf lichen thalli reveals enigmatic genome architecture.</title>
        <authorList>
            <person name="McKenzie S.K."/>
            <person name="Walston R.F."/>
            <person name="Allen J.L."/>
        </authorList>
    </citation>
    <scope>NUCLEOTIDE SEQUENCE [LARGE SCALE GENOMIC DNA]</scope>
    <source>
        <strain evidence="8">WasteWater2</strain>
    </source>
</reference>
<evidence type="ECO:0000259" key="7">
    <source>
        <dbReference type="Pfam" id="PF20684"/>
    </source>
</evidence>
<evidence type="ECO:0000313" key="8">
    <source>
        <dbReference type="EMBL" id="KAF6233996.1"/>
    </source>
</evidence>
<dbReference type="GeneID" id="59289482"/>
<feature type="transmembrane region" description="Helical" evidence="6">
    <location>
        <begin position="340"/>
        <end position="363"/>
    </location>
</feature>
<dbReference type="RefSeq" id="XP_037163403.1">
    <property type="nucleotide sequence ID" value="XM_037309726.1"/>
</dbReference>
<feature type="transmembrane region" description="Helical" evidence="6">
    <location>
        <begin position="224"/>
        <end position="245"/>
    </location>
</feature>
<proteinExistence type="inferred from homology"/>
<organism evidence="8 9">
    <name type="scientific">Letharia columbiana</name>
    <dbReference type="NCBI Taxonomy" id="112416"/>
    <lineage>
        <taxon>Eukaryota</taxon>
        <taxon>Fungi</taxon>
        <taxon>Dikarya</taxon>
        <taxon>Ascomycota</taxon>
        <taxon>Pezizomycotina</taxon>
        <taxon>Lecanoromycetes</taxon>
        <taxon>OSLEUM clade</taxon>
        <taxon>Lecanoromycetidae</taxon>
        <taxon>Lecanorales</taxon>
        <taxon>Lecanorineae</taxon>
        <taxon>Parmeliaceae</taxon>
        <taxon>Letharia</taxon>
    </lineage>
</organism>
<keyword evidence="3 6" id="KW-1133">Transmembrane helix</keyword>
<feature type="transmembrane region" description="Helical" evidence="6">
    <location>
        <begin position="303"/>
        <end position="328"/>
    </location>
</feature>
<feature type="transmembrane region" description="Helical" evidence="6">
    <location>
        <begin position="375"/>
        <end position="401"/>
    </location>
</feature>
<evidence type="ECO:0000256" key="1">
    <source>
        <dbReference type="ARBA" id="ARBA00004141"/>
    </source>
</evidence>
<evidence type="ECO:0000256" key="2">
    <source>
        <dbReference type="ARBA" id="ARBA00022692"/>
    </source>
</evidence>
<evidence type="ECO:0000256" key="4">
    <source>
        <dbReference type="ARBA" id="ARBA00023136"/>
    </source>
</evidence>
<comment type="similarity">
    <text evidence="5">Belongs to the SAT4 family.</text>
</comment>
<comment type="subcellular location">
    <subcellularLocation>
        <location evidence="1">Membrane</location>
        <topology evidence="1">Multi-pass membrane protein</topology>
    </subcellularLocation>
</comment>
<dbReference type="InterPro" id="IPR049326">
    <property type="entry name" value="Rhodopsin_dom_fungi"/>
</dbReference>
<dbReference type="Pfam" id="PF20684">
    <property type="entry name" value="Fung_rhodopsin"/>
    <property type="match status" value="1"/>
</dbReference>
<feature type="transmembrane region" description="Helical" evidence="6">
    <location>
        <begin position="180"/>
        <end position="204"/>
    </location>
</feature>
<dbReference type="PANTHER" id="PTHR33048">
    <property type="entry name" value="PTH11-LIKE INTEGRAL MEMBRANE PROTEIN (AFU_ORTHOLOGUE AFUA_5G11245)"/>
    <property type="match status" value="1"/>
</dbReference>
<dbReference type="OrthoDB" id="5342292at2759"/>
<feature type="transmembrane region" description="Helical" evidence="6">
    <location>
        <begin position="143"/>
        <end position="168"/>
    </location>
</feature>
<evidence type="ECO:0000256" key="5">
    <source>
        <dbReference type="ARBA" id="ARBA00038359"/>
    </source>
</evidence>